<proteinExistence type="predicted"/>
<reference evidence="2" key="1">
    <citation type="submission" date="2016-04" db="EMBL/GenBank/DDBJ databases">
        <authorList>
            <person name="Evans L.H."/>
            <person name="Alamgir A."/>
            <person name="Owens N."/>
            <person name="Weber N.D."/>
            <person name="Virtaneva K."/>
            <person name="Barbian K."/>
            <person name="Babar A."/>
            <person name="Rosenke K."/>
        </authorList>
    </citation>
    <scope>NUCLEOTIDE SEQUENCE</scope>
    <source>
        <strain evidence="2">Nono1</strain>
    </source>
</reference>
<feature type="transmembrane region" description="Helical" evidence="1">
    <location>
        <begin position="35"/>
        <end position="58"/>
    </location>
</feature>
<protein>
    <submittedName>
        <fullName evidence="2">Uncharacterized protein</fullName>
    </submittedName>
</protein>
<dbReference type="EMBL" id="LT559118">
    <property type="protein sequence ID" value="SBP00734.1"/>
    <property type="molecule type" value="Genomic_DNA"/>
</dbReference>
<keyword evidence="1" id="KW-0812">Transmembrane</keyword>
<evidence type="ECO:0000313" key="2">
    <source>
        <dbReference type="EMBL" id="SBP00734.1"/>
    </source>
</evidence>
<accession>A0A1M4EPI6</accession>
<organism evidence="2">
    <name type="scientific">Nonomuraea gerenzanensis</name>
    <dbReference type="NCBI Taxonomy" id="93944"/>
    <lineage>
        <taxon>Bacteria</taxon>
        <taxon>Bacillati</taxon>
        <taxon>Actinomycetota</taxon>
        <taxon>Actinomycetes</taxon>
        <taxon>Streptosporangiales</taxon>
        <taxon>Streptosporangiaceae</taxon>
        <taxon>Nonomuraea</taxon>
    </lineage>
</organism>
<sequence>MLPLAGLGIVVTPLAVTLARRAGMRVVLVSGSALLLAGSCTMLAARTAWPVLAAAVLLPVRRPAGASGEDPSGP</sequence>
<keyword evidence="1" id="KW-0472">Membrane</keyword>
<evidence type="ECO:0000256" key="1">
    <source>
        <dbReference type="SAM" id="Phobius"/>
    </source>
</evidence>
<dbReference type="AlphaFoldDB" id="A0A1M4EPI6"/>
<name>A0A1M4EPI6_9ACTN</name>
<gene>
    <name evidence="2" type="ORF">BN4615_P10250</name>
</gene>
<keyword evidence="1" id="KW-1133">Transmembrane helix</keyword>
<dbReference type="RefSeq" id="WP_225269302.1">
    <property type="nucleotide sequence ID" value="NZ_CP084058.1"/>
</dbReference>